<dbReference type="Gene3D" id="3.20.20.410">
    <property type="entry name" value="Protein of unknown function UPF0759"/>
    <property type="match status" value="1"/>
</dbReference>
<name>A0ABV9Z491_9HYPH</name>
<comment type="caution">
    <text evidence="1">The sequence shown here is derived from an EMBL/GenBank/DDBJ whole genome shotgun (WGS) entry which is preliminary data.</text>
</comment>
<organism evidence="1 2">
    <name type="scientific">Flaviflagellibacter deserti</name>
    <dbReference type="NCBI Taxonomy" id="2267266"/>
    <lineage>
        <taxon>Bacteria</taxon>
        <taxon>Pseudomonadati</taxon>
        <taxon>Pseudomonadota</taxon>
        <taxon>Alphaproteobacteria</taxon>
        <taxon>Hyphomicrobiales</taxon>
        <taxon>Flaviflagellibacter</taxon>
    </lineage>
</organism>
<protein>
    <submittedName>
        <fullName evidence="1">DUF72 domain-containing protein</fullName>
    </submittedName>
</protein>
<gene>
    <name evidence="1" type="ORF">ACFPFW_17450</name>
</gene>
<sequence length="267" mass="30329">MTILENSNRASSIRQKTRSDTLNTAAGTQLRIGTSGWHYGSWRGPFYPKEVKIKELLSFYASRFDTAEINNSFYRLPTVKAIDEWRETVPEGFVFAWKASRFITHFRRLKDCEDSIEMVFGRMSGLGPAFGPVLFQLPPQMKVDRERLASFLTQLPKEHRYTFEFRDESWYEPAIFNLLRDHNIALCISDHAAAPAPPEATADFVYVRGHGTDGRYAGSYADDALSDTAAAIAGWRKEGRDVFVYFDNDQKSAAPKDAERLVAMTSD</sequence>
<dbReference type="EMBL" id="JBHSJF010000008">
    <property type="protein sequence ID" value="MFC5069803.1"/>
    <property type="molecule type" value="Genomic_DNA"/>
</dbReference>
<keyword evidence="2" id="KW-1185">Reference proteome</keyword>
<dbReference type="RefSeq" id="WP_114957871.1">
    <property type="nucleotide sequence ID" value="NZ_JBHSJF010000008.1"/>
</dbReference>
<accession>A0ABV9Z491</accession>
<dbReference type="Proteomes" id="UP001595796">
    <property type="component" value="Unassembled WGS sequence"/>
</dbReference>
<dbReference type="PANTHER" id="PTHR30348">
    <property type="entry name" value="UNCHARACTERIZED PROTEIN YECE"/>
    <property type="match status" value="1"/>
</dbReference>
<dbReference type="SUPFAM" id="SSF117396">
    <property type="entry name" value="TM1631-like"/>
    <property type="match status" value="1"/>
</dbReference>
<dbReference type="Pfam" id="PF01904">
    <property type="entry name" value="DUF72"/>
    <property type="match status" value="1"/>
</dbReference>
<dbReference type="InterPro" id="IPR036520">
    <property type="entry name" value="UPF0759_sf"/>
</dbReference>
<evidence type="ECO:0000313" key="1">
    <source>
        <dbReference type="EMBL" id="MFC5069803.1"/>
    </source>
</evidence>
<proteinExistence type="predicted"/>
<evidence type="ECO:0000313" key="2">
    <source>
        <dbReference type="Proteomes" id="UP001595796"/>
    </source>
</evidence>
<dbReference type="InterPro" id="IPR002763">
    <property type="entry name" value="DUF72"/>
</dbReference>
<dbReference type="PANTHER" id="PTHR30348:SF4">
    <property type="entry name" value="DUF72 DOMAIN-CONTAINING PROTEIN"/>
    <property type="match status" value="1"/>
</dbReference>
<reference evidence="2" key="1">
    <citation type="journal article" date="2019" name="Int. J. Syst. Evol. Microbiol.">
        <title>The Global Catalogue of Microorganisms (GCM) 10K type strain sequencing project: providing services to taxonomists for standard genome sequencing and annotation.</title>
        <authorList>
            <consortium name="The Broad Institute Genomics Platform"/>
            <consortium name="The Broad Institute Genome Sequencing Center for Infectious Disease"/>
            <person name="Wu L."/>
            <person name="Ma J."/>
        </authorList>
    </citation>
    <scope>NUCLEOTIDE SEQUENCE [LARGE SCALE GENOMIC DNA]</scope>
    <source>
        <strain evidence="2">CGMCC 1.16444</strain>
    </source>
</reference>